<dbReference type="EMBL" id="JX997159">
    <property type="protein sequence ID" value="AGE50652.1"/>
    <property type="molecule type" value="Genomic_DNA"/>
</dbReference>
<keyword evidence="2" id="KW-1185">Reference proteome</keyword>
<protein>
    <submittedName>
        <fullName evidence="1">Uncharacterized protein</fullName>
    </submittedName>
</protein>
<dbReference type="Proteomes" id="UP000243236">
    <property type="component" value="Segment"/>
</dbReference>
<proteinExistence type="predicted"/>
<dbReference type="RefSeq" id="YP_009701988.1">
    <property type="nucleotide sequence ID" value="NC_044937.1"/>
</dbReference>
<gene>
    <name evidence="1" type="primary">CVA-1_883R</name>
    <name evidence="1" type="ORF">PBCVCVA1_883R</name>
</gene>
<reference evidence="1 2" key="1">
    <citation type="submission" date="2012-10" db="EMBL/GenBank/DDBJ databases">
        <title>Towards defining the chloroviruses: a genomic journey through a genus of large DNA viruses.</title>
        <authorList>
            <person name="Jeanniard A."/>
            <person name="Dunigan D.D."/>
            <person name="Gurnon J.R."/>
            <person name="Agarkova I."/>
            <person name="Kang M."/>
            <person name="Vitek J."/>
            <person name="Duncan G."/>
            <person name="McClung O.W."/>
            <person name="Larsen M."/>
            <person name="Claverie J.-M."/>
            <person name="Van Etten J.L."/>
            <person name="Blanc G."/>
        </authorList>
    </citation>
    <scope>NUCLEOTIDE SEQUENCE [LARGE SCALE GENOMIC DNA]</scope>
</reference>
<dbReference type="GeneID" id="41900562"/>
<evidence type="ECO:0000313" key="1">
    <source>
        <dbReference type="EMBL" id="AGE50652.1"/>
    </source>
</evidence>
<organism evidence="1 2">
    <name type="scientific">Paramecium bursaria Chlorella virus CVA-1</name>
    <dbReference type="NCBI Taxonomy" id="42683"/>
    <lineage>
        <taxon>Viruses</taxon>
        <taxon>Varidnaviria</taxon>
        <taxon>Bamfordvirae</taxon>
        <taxon>Nucleocytoviricota</taxon>
        <taxon>Megaviricetes</taxon>
        <taxon>Algavirales</taxon>
        <taxon>Phycodnaviridae</taxon>
        <taxon>Chlorovirus</taxon>
        <taxon>Chlorovirus conductrix</taxon>
        <taxon>Paramecium bursaria Chlorella virus A1</taxon>
    </lineage>
</organism>
<dbReference type="Gene3D" id="1.10.30.50">
    <property type="match status" value="1"/>
</dbReference>
<name>M1HFR7_9PHYC</name>
<dbReference type="KEGG" id="vg:41900562"/>
<sequence>MHSSSLKYISTLDVINNNLSNVIMETDKTQCSNCKVWRDKDTFIGKKGNVVKRCLKCREKDDKQKKRPDVVVKRNERQREKKYYQTYRNKKREEDKQGFTDHNTSNQRLSVSYRLCALKHSANKRNIVIEETDDNLEIFMKEKCYYCDYMDLDYSLNGIDRLDSSTGYTKSNCVPCCSTCNYMKKCLDPLTFIQRCIQISSGVSFDNIWRNYKGCPYLSYKSRALEKKLVFELSKTEFDNLQKGNCFYCRRMYINNVHTNGIDRKDNTIGYSLDNCVSCCGDCNYSKGKQDRETFERQCKLIANKNTIVPQNIVRNFDSMKRI</sequence>
<accession>M1HFR7</accession>
<dbReference type="Gene3D" id="3.30.40.220">
    <property type="match status" value="1"/>
</dbReference>
<evidence type="ECO:0000313" key="2">
    <source>
        <dbReference type="Proteomes" id="UP000243236"/>
    </source>
</evidence>